<evidence type="ECO:0000313" key="3">
    <source>
        <dbReference type="EMBL" id="MXY33892.1"/>
    </source>
</evidence>
<proteinExistence type="predicted"/>
<dbReference type="EMBL" id="VXRY01000294">
    <property type="protein sequence ID" value="MXY33892.1"/>
    <property type="molecule type" value="Genomic_DNA"/>
</dbReference>
<dbReference type="GO" id="GO:0052689">
    <property type="term" value="F:carboxylic ester hydrolase activity"/>
    <property type="evidence" value="ECO:0007669"/>
    <property type="project" value="UniProtKB-ARBA"/>
</dbReference>
<feature type="chain" id="PRO_5025577265" description="Dienelactone hydrolase" evidence="2">
    <location>
        <begin position="21"/>
        <end position="338"/>
    </location>
</feature>
<name>A0A6B0Y1R0_9RHOB</name>
<dbReference type="SUPFAM" id="SSF53474">
    <property type="entry name" value="alpha/beta-Hydrolases"/>
    <property type="match status" value="1"/>
</dbReference>
<dbReference type="InterPro" id="IPR016986">
    <property type="entry name" value="UCP031982_abhydr"/>
</dbReference>
<accession>A0A6B0Y1R0</accession>
<dbReference type="Gene3D" id="3.40.50.1820">
    <property type="entry name" value="alpha/beta hydrolase"/>
    <property type="match status" value="1"/>
</dbReference>
<keyword evidence="2" id="KW-0732">Signal</keyword>
<organism evidence="3">
    <name type="scientific">Boseongicola sp. SB0664_bin_43</name>
    <dbReference type="NCBI Taxonomy" id="2604844"/>
    <lineage>
        <taxon>Bacteria</taxon>
        <taxon>Pseudomonadati</taxon>
        <taxon>Pseudomonadota</taxon>
        <taxon>Alphaproteobacteria</taxon>
        <taxon>Rhodobacterales</taxon>
        <taxon>Paracoccaceae</taxon>
        <taxon>Boseongicola</taxon>
    </lineage>
</organism>
<evidence type="ECO:0008006" key="4">
    <source>
        <dbReference type="Google" id="ProtNLM"/>
    </source>
</evidence>
<evidence type="ECO:0000256" key="1">
    <source>
        <dbReference type="ARBA" id="ARBA00022801"/>
    </source>
</evidence>
<dbReference type="PANTHER" id="PTHR22946:SF9">
    <property type="entry name" value="POLYKETIDE TRANSFERASE AF380"/>
    <property type="match status" value="1"/>
</dbReference>
<feature type="signal peptide" evidence="2">
    <location>
        <begin position="1"/>
        <end position="20"/>
    </location>
</feature>
<dbReference type="PIRSF" id="PIRSF031982">
    <property type="entry name" value="UCP031982_abhydr"/>
    <property type="match status" value="1"/>
</dbReference>
<dbReference type="AlphaFoldDB" id="A0A6B0Y1R0"/>
<keyword evidence="1" id="KW-0378">Hydrolase</keyword>
<protein>
    <recommendedName>
        <fullName evidence="4">Dienelactone hydrolase</fullName>
    </recommendedName>
</protein>
<evidence type="ECO:0000256" key="2">
    <source>
        <dbReference type="SAM" id="SignalP"/>
    </source>
</evidence>
<dbReference type="PANTHER" id="PTHR22946">
    <property type="entry name" value="DIENELACTONE HYDROLASE DOMAIN-CONTAINING PROTEIN-RELATED"/>
    <property type="match status" value="1"/>
</dbReference>
<gene>
    <name evidence="3" type="ORF">F4Y60_07345</name>
</gene>
<dbReference type="InterPro" id="IPR050261">
    <property type="entry name" value="FrsA_esterase"/>
</dbReference>
<sequence>MKLNPMITVAVIVFPAMVAAGTPGFRPISVEAPHHGRPVAGGLWHPTEAAGHATVIAENPVFHGVEVIEDAPMADGPAPLVLLSHGLGGSMRSMAWLATGLAERGAIVVAVNHPNSTWGDFDMEAALDHWTRVADLSLALATVLADPEFADRIDPDRIMAAGFSFGGWTALSMGGVTGRIDRYPEHCEVYDASASHCQELASGGTELRNQLAVAWDASYKDPRVTHVAAIDPALVWGLERSDAAALVENVTLFGLGGGEDRLAATDFDASGFVDLVPHAAVERLVPAWHFSMLPLCKPAGAAILEEENDDPVCSDPDGADRAALHQSVIDRIAIDLGL</sequence>
<dbReference type="InterPro" id="IPR029058">
    <property type="entry name" value="AB_hydrolase_fold"/>
</dbReference>
<reference evidence="3" key="1">
    <citation type="submission" date="2019-09" db="EMBL/GenBank/DDBJ databases">
        <title>Characterisation of the sponge microbiome using genome-centric metagenomics.</title>
        <authorList>
            <person name="Engelberts J.P."/>
            <person name="Robbins S.J."/>
            <person name="De Goeij J.M."/>
            <person name="Aranda M."/>
            <person name="Bell S.C."/>
            <person name="Webster N.S."/>
        </authorList>
    </citation>
    <scope>NUCLEOTIDE SEQUENCE</scope>
    <source>
        <strain evidence="3">SB0664_bin_43</strain>
    </source>
</reference>
<comment type="caution">
    <text evidence="3">The sequence shown here is derived from an EMBL/GenBank/DDBJ whole genome shotgun (WGS) entry which is preliminary data.</text>
</comment>